<dbReference type="InterPro" id="IPR036085">
    <property type="entry name" value="PAZ_dom_sf"/>
</dbReference>
<dbReference type="Gene3D" id="2.170.270.10">
    <property type="entry name" value="SET domain"/>
    <property type="match status" value="1"/>
</dbReference>
<dbReference type="InterPro" id="IPR012337">
    <property type="entry name" value="RNaseH-like_sf"/>
</dbReference>
<dbReference type="GO" id="GO:0036464">
    <property type="term" value="C:cytoplasmic ribonucleoprotein granule"/>
    <property type="evidence" value="ECO:0000318"/>
    <property type="project" value="GO_Central"/>
</dbReference>
<dbReference type="GO" id="GO:0005737">
    <property type="term" value="C:cytoplasm"/>
    <property type="evidence" value="ECO:0000318"/>
    <property type="project" value="GO_Central"/>
</dbReference>
<dbReference type="InterPro" id="IPR001214">
    <property type="entry name" value="SET_dom"/>
</dbReference>
<evidence type="ECO:0000256" key="5">
    <source>
        <dbReference type="SAM" id="MobiDB-lite"/>
    </source>
</evidence>
<reference evidence="6" key="2">
    <citation type="submission" date="2022-06" db="UniProtKB">
        <authorList>
            <consortium name="EnsemblMetazoa"/>
        </authorList>
    </citation>
    <scope>IDENTIFICATION</scope>
    <source>
        <strain evidence="6">PS312</strain>
    </source>
</reference>
<dbReference type="SUPFAM" id="SSF53098">
    <property type="entry name" value="Ribonuclease H-like"/>
    <property type="match status" value="1"/>
</dbReference>
<feature type="compositionally biased region" description="Basic and acidic residues" evidence="5">
    <location>
        <begin position="802"/>
        <end position="815"/>
    </location>
</feature>
<dbReference type="SUPFAM" id="SSF101690">
    <property type="entry name" value="PAZ domain"/>
    <property type="match status" value="1"/>
</dbReference>
<evidence type="ECO:0000256" key="2">
    <source>
        <dbReference type="ARBA" id="ARBA00022679"/>
    </source>
</evidence>
<feature type="coiled-coil region" evidence="4">
    <location>
        <begin position="295"/>
        <end position="343"/>
    </location>
</feature>
<dbReference type="GO" id="GO:0004521">
    <property type="term" value="F:RNA endonuclease activity"/>
    <property type="evidence" value="ECO:0000318"/>
    <property type="project" value="GO_Central"/>
</dbReference>
<dbReference type="Gene3D" id="3.40.50.2300">
    <property type="match status" value="1"/>
</dbReference>
<dbReference type="GO" id="GO:0005634">
    <property type="term" value="C:nucleus"/>
    <property type="evidence" value="ECO:0000318"/>
    <property type="project" value="GO_Central"/>
</dbReference>
<dbReference type="InterPro" id="IPR003165">
    <property type="entry name" value="Piwi"/>
</dbReference>
<dbReference type="PROSITE" id="PS50822">
    <property type="entry name" value="PIWI"/>
    <property type="match status" value="1"/>
</dbReference>
<gene>
    <name evidence="6" type="primary">WBGene00092222</name>
</gene>
<feature type="compositionally biased region" description="Gly residues" evidence="5">
    <location>
        <begin position="816"/>
        <end position="826"/>
    </location>
</feature>
<protein>
    <submittedName>
        <fullName evidence="6">SET domain-containing protein</fullName>
    </submittedName>
</protein>
<dbReference type="PROSITE" id="PS50868">
    <property type="entry name" value="POST_SET"/>
    <property type="match status" value="1"/>
</dbReference>
<dbReference type="GO" id="GO:0035198">
    <property type="term" value="F:miRNA binding"/>
    <property type="evidence" value="ECO:0000318"/>
    <property type="project" value="GO_Central"/>
</dbReference>
<dbReference type="InterPro" id="IPR036397">
    <property type="entry name" value="RNaseH_sf"/>
</dbReference>
<organism evidence="6 7">
    <name type="scientific">Pristionchus pacificus</name>
    <name type="common">Parasitic nematode worm</name>
    <dbReference type="NCBI Taxonomy" id="54126"/>
    <lineage>
        <taxon>Eukaryota</taxon>
        <taxon>Metazoa</taxon>
        <taxon>Ecdysozoa</taxon>
        <taxon>Nematoda</taxon>
        <taxon>Chromadorea</taxon>
        <taxon>Rhabditida</taxon>
        <taxon>Rhabditina</taxon>
        <taxon>Diplogasteromorpha</taxon>
        <taxon>Diplogasteroidea</taxon>
        <taxon>Neodiplogasteridae</taxon>
        <taxon>Pristionchus</taxon>
    </lineage>
</organism>
<evidence type="ECO:0000256" key="1">
    <source>
        <dbReference type="ARBA" id="ARBA00022603"/>
    </source>
</evidence>
<evidence type="ECO:0000256" key="4">
    <source>
        <dbReference type="SAM" id="Coils"/>
    </source>
</evidence>
<evidence type="ECO:0000313" key="7">
    <source>
        <dbReference type="Proteomes" id="UP000005239"/>
    </source>
</evidence>
<evidence type="ECO:0000313" key="6">
    <source>
        <dbReference type="EnsemblMetazoa" id="PPA02668.1"/>
    </source>
</evidence>
<feature type="compositionally biased region" description="Low complexity" evidence="5">
    <location>
        <begin position="143"/>
        <end position="158"/>
    </location>
</feature>
<dbReference type="PROSITE" id="PS50280">
    <property type="entry name" value="SET"/>
    <property type="match status" value="1"/>
</dbReference>
<keyword evidence="1" id="KW-0489">Methyltransferase</keyword>
<accession>A0A8R1U4P3</accession>
<feature type="region of interest" description="Disordered" evidence="5">
    <location>
        <begin position="802"/>
        <end position="889"/>
    </location>
</feature>
<dbReference type="InterPro" id="IPR046341">
    <property type="entry name" value="SET_dom_sf"/>
</dbReference>
<keyword evidence="4" id="KW-0175">Coiled coil</keyword>
<feature type="region of interest" description="Disordered" evidence="5">
    <location>
        <begin position="118"/>
        <end position="179"/>
    </location>
</feature>
<dbReference type="GO" id="GO:0003727">
    <property type="term" value="F:single-stranded RNA binding"/>
    <property type="evidence" value="ECO:0000318"/>
    <property type="project" value="GO_Central"/>
</dbReference>
<dbReference type="Proteomes" id="UP000005239">
    <property type="component" value="Unassembled WGS sequence"/>
</dbReference>
<dbReference type="GO" id="GO:0035194">
    <property type="term" value="P:regulatory ncRNA-mediated post-transcriptional gene silencing"/>
    <property type="evidence" value="ECO:0000318"/>
    <property type="project" value="GO_Central"/>
</dbReference>
<feature type="compositionally biased region" description="Acidic residues" evidence="5">
    <location>
        <begin position="159"/>
        <end position="172"/>
    </location>
</feature>
<feature type="compositionally biased region" description="Gly residues" evidence="5">
    <location>
        <begin position="861"/>
        <end position="879"/>
    </location>
</feature>
<evidence type="ECO:0000256" key="3">
    <source>
        <dbReference type="ARBA" id="ARBA00022691"/>
    </source>
</evidence>
<dbReference type="SMART" id="SM00317">
    <property type="entry name" value="SET"/>
    <property type="match status" value="1"/>
</dbReference>
<dbReference type="Gene3D" id="2.170.260.10">
    <property type="entry name" value="paz domain"/>
    <property type="match status" value="1"/>
</dbReference>
<feature type="compositionally biased region" description="Basic and acidic residues" evidence="5">
    <location>
        <begin position="841"/>
        <end position="860"/>
    </location>
</feature>
<accession>A0A2A6BMI9</accession>
<keyword evidence="7" id="KW-1185">Reference proteome</keyword>
<dbReference type="GO" id="GO:0008168">
    <property type="term" value="F:methyltransferase activity"/>
    <property type="evidence" value="ECO:0007669"/>
    <property type="project" value="UniProtKB-KW"/>
</dbReference>
<dbReference type="InterPro" id="IPR003616">
    <property type="entry name" value="Post-SET_dom"/>
</dbReference>
<keyword evidence="2" id="KW-0808">Transferase</keyword>
<keyword evidence="3" id="KW-0949">S-adenosyl-L-methionine</keyword>
<dbReference type="PANTHER" id="PTHR22891">
    <property type="entry name" value="EUKARYOTIC TRANSLATION INITIATION FACTOR 2C"/>
    <property type="match status" value="1"/>
</dbReference>
<dbReference type="Gene3D" id="3.30.420.10">
    <property type="entry name" value="Ribonuclease H-like superfamily/Ribonuclease H"/>
    <property type="match status" value="1"/>
</dbReference>
<dbReference type="Pfam" id="PF00856">
    <property type="entry name" value="SET"/>
    <property type="match status" value="1"/>
</dbReference>
<dbReference type="GO" id="GO:0016442">
    <property type="term" value="C:RISC complex"/>
    <property type="evidence" value="ECO:0000318"/>
    <property type="project" value="GO_Central"/>
</dbReference>
<dbReference type="SUPFAM" id="SSF82199">
    <property type="entry name" value="SET domain"/>
    <property type="match status" value="1"/>
</dbReference>
<dbReference type="SMART" id="SM00950">
    <property type="entry name" value="Piwi"/>
    <property type="match status" value="1"/>
</dbReference>
<proteinExistence type="predicted"/>
<dbReference type="EnsemblMetazoa" id="PPA02668.1">
    <property type="protein sequence ID" value="PPA02668.1"/>
    <property type="gene ID" value="WBGene00092222"/>
</dbReference>
<name>A0A2A6BMI9_PRIPA</name>
<sequence>MPRTTVSSVNLALLPREMLSEKERKAMPPELRKLHIDMATSIQTPIDMDDHVSTRRRRSEITNRNNVTPAAQGISSTIVTAAADSLPTAVEITTPVVRSSMKRKGIPRDLKNLQIDMISSTTQDQDETPRRKVTRSSSRVIESEVATSSPAAAAAVAADDSDAAYESSDDEEPPAHRTRLATGFISPAVNMRKSMPRELRNLEIDMVPSQYALSDDDDDDDDDDAIDYDDVIDVSDSDESTTTTIANQSYVSNGNDDSEDIVLEDELPRKEVRKPPSEWLRFFRWKDYEWDRIRVRQKEGEKTSLENMRERILKEKEFFGDYYEKYKEEVEELLVKKAEKEGIEHDPSISRKLFWFYEIQQKNRAGPTHCSLDCSNIRLSKKKGHKKMTESHVESILRFIAIGALCERCVNPFGLSQESIDQVAPLCTCPKPSPPVFPLDFDIAENVHEEHIKKEIQTMYWNMMCKTEEAKAKEGMKKYLISEMGEEEFKKEYPKYNIGLEKRTDEFGRGVHRRQQELHTLRRTHNQPPTFIFAWTGKEHGTPFLPAQWILDGTMELSEGAEKRLRGKNLGLKKVLCQCADNCAAGKKCCSSMLKVNWHVNNNGVLTMKNGLGPCGTEGDSIRQPHETDWVQAAVCSDECGCDVKCPRRFADRGTQKMKILFMTHFKGWSLRTVEPTVRGEYILSFSGIVSTQEEMETNNENLDMIYDIVRKAGMKEGDELSIATDARSNEFRCINHSCAPNSLILITYSKKFGEFVHGVSLFSRRPLKPFEEITFDYYQPGQRFRFDCMCGSYACRGIKGDMSDRGGRGGRGGEGRGGSGFSGRGGGERGRGGNGGYRGGTDRGRGGFRGDFRGGERGGRGGFRGGARGERGGFGGVTAGVQSMSLGDQPTPLPFAPPREGEQDGYKAAAKPLPALRQGKRIFDVIFNTWELDCLDSLVYAYDISVGLEAIGNDGSTRIFNVNKGPKDDASNSERNELIRETIRAGLEMYGILSDSGAHVSDGASLLFTNECIDVAFKPHNNTIKVPIEKLSLDVQKLIRNSNAKNLIIEVTGSKSFNVKDLSGMINVDRTEIDQTVKQFIEILTSDYAVITHNYDPFTGGKLYRSDPVGHSKGLNRFAENGQERRPGMFKGMALVDRKGSTLAALNIDATTGTFWREGSLDKAIMEINGWRTVHDAKWDARAVMRTSEMIKGLRVAYTSTEGNSTFDFLVSGITARASEATDGTLSVTVTTIEQQTCKNAQGRMEPVKNKFSSVNLKLGKWPLIVSMRQRRKMDDPTKFEVDTQYFPIELLKIKKNQRVSLKKQGAAPVRAMRVDDRWNRTHNDLEALNLFVDSRENTMNSVLRAFGINVIRKPLGTKAITRRMAEISVKEQRTNAKKNVTVNEKTNFDTRYSVFETAAHITTLYIIFSTDPSSFRFEKVEFTINFIAAAKKKGMRIDHVHSDIVPHTELFQYMLAINEKRKKDSNLKNTIFLYIEPDEGKHHDELKLFERRFCIVTQHLKMENATQLAYKKIMMENVLLKLNIKGGGHNYNVKPEIFAMPLWMEKKTMIMGYDVAHPTGQSRAEKMADTLPDPSVVGFSFNGGVSPDSFIGDYHFQQPTKERVHDDVLNVRMKWMLLTFETRRGVLPPLIIVVRDGISDGQYSQGMDELAALREAAREYAVSKERTDKIRKLPDPDYNPNFIFVVATKRHHKRIYVENGKSRDNMPAMSVVDDTITNPSLFEFFLQSHTPLQGMAKATKYTVLKDDIGTTSDAMQSLMGALCFEHQVSMNAISIPEPVYQSDEWAKRGATNVRKFKEIFLKGGPFEKGFTYEDIGNKLSYWNSSLDKVRVNA</sequence>
<dbReference type="Pfam" id="PF02171">
    <property type="entry name" value="Piwi"/>
    <property type="match status" value="1"/>
</dbReference>
<reference evidence="7" key="1">
    <citation type="journal article" date="2008" name="Nat. Genet.">
        <title>The Pristionchus pacificus genome provides a unique perspective on nematode lifestyle and parasitism.</title>
        <authorList>
            <person name="Dieterich C."/>
            <person name="Clifton S.W."/>
            <person name="Schuster L.N."/>
            <person name="Chinwalla A."/>
            <person name="Delehaunty K."/>
            <person name="Dinkelacker I."/>
            <person name="Fulton L."/>
            <person name="Fulton R."/>
            <person name="Godfrey J."/>
            <person name="Minx P."/>
            <person name="Mitreva M."/>
            <person name="Roeseler W."/>
            <person name="Tian H."/>
            <person name="Witte H."/>
            <person name="Yang S.P."/>
            <person name="Wilson R.K."/>
            <person name="Sommer R.J."/>
        </authorList>
    </citation>
    <scope>NUCLEOTIDE SEQUENCE [LARGE SCALE GENOMIC DNA]</scope>
    <source>
        <strain evidence="7">PS312</strain>
    </source>
</reference>
<dbReference type="GO" id="GO:0032259">
    <property type="term" value="P:methylation"/>
    <property type="evidence" value="ECO:0007669"/>
    <property type="project" value="UniProtKB-KW"/>
</dbReference>